<dbReference type="EMBL" id="AXCM01000645">
    <property type="status" value="NOT_ANNOTATED_CDS"/>
    <property type="molecule type" value="Genomic_DNA"/>
</dbReference>
<dbReference type="Proteomes" id="UP000075883">
    <property type="component" value="Unassembled WGS sequence"/>
</dbReference>
<dbReference type="VEuPathDB" id="VectorBase:ACUA013663"/>
<reference evidence="1" key="2">
    <citation type="submission" date="2020-05" db="UniProtKB">
        <authorList>
            <consortium name="EnsemblMetazoa"/>
        </authorList>
    </citation>
    <scope>IDENTIFICATION</scope>
    <source>
        <strain evidence="1">A-37</strain>
    </source>
</reference>
<name>A0A182MAQ9_9DIPT</name>
<protein>
    <submittedName>
        <fullName evidence="1">Uncharacterized protein</fullName>
    </submittedName>
</protein>
<sequence>MEEWIANNYRKHVFVASPGHPVGLVIRELNYLHVLLLVPNGDVIRRPILWCDKQRPPLDPNVGLPRHTRVIVDSGRLQGMFGMVIGSIDGRVFVRTMDGCVPRYQQAVNEIEWKYFVEDATCLRVWLERTTPEEEYWDGSCDRQYSRGL</sequence>
<organism evidence="1 2">
    <name type="scientific">Anopheles culicifacies</name>
    <dbReference type="NCBI Taxonomy" id="139723"/>
    <lineage>
        <taxon>Eukaryota</taxon>
        <taxon>Metazoa</taxon>
        <taxon>Ecdysozoa</taxon>
        <taxon>Arthropoda</taxon>
        <taxon>Hexapoda</taxon>
        <taxon>Insecta</taxon>
        <taxon>Pterygota</taxon>
        <taxon>Neoptera</taxon>
        <taxon>Endopterygota</taxon>
        <taxon>Diptera</taxon>
        <taxon>Nematocera</taxon>
        <taxon>Culicoidea</taxon>
        <taxon>Culicidae</taxon>
        <taxon>Anophelinae</taxon>
        <taxon>Anopheles</taxon>
        <taxon>culicifacies species complex</taxon>
    </lineage>
</organism>
<dbReference type="EnsemblMetazoa" id="ACUA013663-RA">
    <property type="protein sequence ID" value="ACUA013663-PA"/>
    <property type="gene ID" value="ACUA013663"/>
</dbReference>
<accession>A0A182MAQ9</accession>
<keyword evidence="2" id="KW-1185">Reference proteome</keyword>
<evidence type="ECO:0000313" key="1">
    <source>
        <dbReference type="EnsemblMetazoa" id="ACUA013663-PA"/>
    </source>
</evidence>
<reference evidence="2" key="1">
    <citation type="submission" date="2013-09" db="EMBL/GenBank/DDBJ databases">
        <title>The Genome Sequence of Anopheles culicifacies species A.</title>
        <authorList>
            <consortium name="The Broad Institute Genomics Platform"/>
            <person name="Neafsey D.E."/>
            <person name="Besansky N."/>
            <person name="Howell P."/>
            <person name="Walton C."/>
            <person name="Young S.K."/>
            <person name="Zeng Q."/>
            <person name="Gargeya S."/>
            <person name="Fitzgerald M."/>
            <person name="Haas B."/>
            <person name="Abouelleil A."/>
            <person name="Allen A.W."/>
            <person name="Alvarado L."/>
            <person name="Arachchi H.M."/>
            <person name="Berlin A.M."/>
            <person name="Chapman S.B."/>
            <person name="Gainer-Dewar J."/>
            <person name="Goldberg J."/>
            <person name="Griggs A."/>
            <person name="Gujja S."/>
            <person name="Hansen M."/>
            <person name="Howarth C."/>
            <person name="Imamovic A."/>
            <person name="Ireland A."/>
            <person name="Larimer J."/>
            <person name="McCowan C."/>
            <person name="Murphy C."/>
            <person name="Pearson M."/>
            <person name="Poon T.W."/>
            <person name="Priest M."/>
            <person name="Roberts A."/>
            <person name="Saif S."/>
            <person name="Shea T."/>
            <person name="Sisk P."/>
            <person name="Sykes S."/>
            <person name="Wortman J."/>
            <person name="Nusbaum C."/>
            <person name="Birren B."/>
        </authorList>
    </citation>
    <scope>NUCLEOTIDE SEQUENCE [LARGE SCALE GENOMIC DNA]</scope>
    <source>
        <strain evidence="2">A-37</strain>
    </source>
</reference>
<evidence type="ECO:0000313" key="2">
    <source>
        <dbReference type="Proteomes" id="UP000075883"/>
    </source>
</evidence>
<proteinExistence type="predicted"/>
<dbReference type="AlphaFoldDB" id="A0A182MAQ9"/>